<reference evidence="1" key="1">
    <citation type="submission" date="2023-10" db="EMBL/GenBank/DDBJ databases">
        <title>Genome assembly of Pristionchus species.</title>
        <authorList>
            <person name="Yoshida K."/>
            <person name="Sommer R.J."/>
        </authorList>
    </citation>
    <scope>NUCLEOTIDE SEQUENCE</scope>
    <source>
        <strain evidence="1">RS5133</strain>
    </source>
</reference>
<proteinExistence type="predicted"/>
<protein>
    <recommendedName>
        <fullName evidence="3">Ribosomal protein</fullName>
    </recommendedName>
</protein>
<comment type="caution">
    <text evidence="1">The sequence shown here is derived from an EMBL/GenBank/DDBJ whole genome shotgun (WGS) entry which is preliminary data.</text>
</comment>
<dbReference type="EMBL" id="BTSY01000002">
    <property type="protein sequence ID" value="GMT16646.1"/>
    <property type="molecule type" value="Genomic_DNA"/>
</dbReference>
<evidence type="ECO:0008006" key="3">
    <source>
        <dbReference type="Google" id="ProtNLM"/>
    </source>
</evidence>
<gene>
    <name evidence="1" type="ORF">PFISCL1PPCAC_7943</name>
</gene>
<organism evidence="1 2">
    <name type="scientific">Pristionchus fissidentatus</name>
    <dbReference type="NCBI Taxonomy" id="1538716"/>
    <lineage>
        <taxon>Eukaryota</taxon>
        <taxon>Metazoa</taxon>
        <taxon>Ecdysozoa</taxon>
        <taxon>Nematoda</taxon>
        <taxon>Chromadorea</taxon>
        <taxon>Rhabditida</taxon>
        <taxon>Rhabditina</taxon>
        <taxon>Diplogasteromorpha</taxon>
        <taxon>Diplogasteroidea</taxon>
        <taxon>Neodiplogasteridae</taxon>
        <taxon>Pristionchus</taxon>
    </lineage>
</organism>
<name>A0AAV5VB90_9BILA</name>
<dbReference type="AlphaFoldDB" id="A0AAV5VB90"/>
<dbReference type="Proteomes" id="UP001432322">
    <property type="component" value="Unassembled WGS sequence"/>
</dbReference>
<evidence type="ECO:0000313" key="2">
    <source>
        <dbReference type="Proteomes" id="UP001432322"/>
    </source>
</evidence>
<evidence type="ECO:0000313" key="1">
    <source>
        <dbReference type="EMBL" id="GMT16646.1"/>
    </source>
</evidence>
<sequence>MIGITRTAFCLRQATKTYKVATRCRLTKTLRNMGSSPQSQAKARTITHTATETTAAIWETSFTLPPNIPVLAIVDEREMNSRREIEFDHETLTTLFSHSPPQLLKQSRTG</sequence>
<keyword evidence="2" id="KW-1185">Reference proteome</keyword>
<accession>A0AAV5VB90</accession>